<evidence type="ECO:0000313" key="4">
    <source>
        <dbReference type="EMBL" id="KGN38104.1"/>
    </source>
</evidence>
<dbReference type="Gene3D" id="3.30.750.24">
    <property type="entry name" value="STAS domain"/>
    <property type="match status" value="1"/>
</dbReference>
<dbReference type="RefSeq" id="WP_035903615.1">
    <property type="nucleotide sequence ID" value="NZ_AVPK01000003.1"/>
</dbReference>
<gene>
    <name evidence="4" type="ORF">N803_10080</name>
</gene>
<proteinExistence type="inferred from homology"/>
<evidence type="ECO:0000256" key="1">
    <source>
        <dbReference type="ARBA" id="ARBA00009013"/>
    </source>
</evidence>
<dbReference type="OrthoDB" id="9793697at2"/>
<dbReference type="AlphaFoldDB" id="A0A0A0JMZ3"/>
<dbReference type="EMBL" id="AVPK01000003">
    <property type="protein sequence ID" value="KGN38104.1"/>
    <property type="molecule type" value="Genomic_DNA"/>
</dbReference>
<dbReference type="PANTHER" id="PTHR33495">
    <property type="entry name" value="ANTI-SIGMA FACTOR ANTAGONIST TM_1081-RELATED-RELATED"/>
    <property type="match status" value="1"/>
</dbReference>
<dbReference type="PANTHER" id="PTHR33495:SF2">
    <property type="entry name" value="ANTI-SIGMA FACTOR ANTAGONIST TM_1081-RELATED"/>
    <property type="match status" value="1"/>
</dbReference>
<dbReference type="Proteomes" id="UP000030011">
    <property type="component" value="Unassembled WGS sequence"/>
</dbReference>
<sequence>MKLTVATTEREAVTIVTVSGEVDVYTAPQLRAALEERIAAGRTAIILDLDDVGFLDSTGLGVLVGRLKAVKKDGGWLRVVCTNERILRLFGITGLDQVLPVHASVDAALAAGPDSDVESDVSA</sequence>
<evidence type="ECO:0000259" key="3">
    <source>
        <dbReference type="PROSITE" id="PS50801"/>
    </source>
</evidence>
<keyword evidence="5" id="KW-1185">Reference proteome</keyword>
<comment type="similarity">
    <text evidence="1 2">Belongs to the anti-sigma-factor antagonist family.</text>
</comment>
<dbReference type="CDD" id="cd07043">
    <property type="entry name" value="STAS_anti-anti-sigma_factors"/>
    <property type="match status" value="1"/>
</dbReference>
<dbReference type="PROSITE" id="PS50801">
    <property type="entry name" value="STAS"/>
    <property type="match status" value="1"/>
</dbReference>
<dbReference type="InterPro" id="IPR002645">
    <property type="entry name" value="STAS_dom"/>
</dbReference>
<dbReference type="STRING" id="1385521.N803_10080"/>
<dbReference type="Pfam" id="PF01740">
    <property type="entry name" value="STAS"/>
    <property type="match status" value="1"/>
</dbReference>
<name>A0A0A0JMZ3_9MICO</name>
<feature type="domain" description="STAS" evidence="3">
    <location>
        <begin position="3"/>
        <end position="112"/>
    </location>
</feature>
<organism evidence="4 5">
    <name type="scientific">Knoellia subterranea KCTC 19937</name>
    <dbReference type="NCBI Taxonomy" id="1385521"/>
    <lineage>
        <taxon>Bacteria</taxon>
        <taxon>Bacillati</taxon>
        <taxon>Actinomycetota</taxon>
        <taxon>Actinomycetes</taxon>
        <taxon>Micrococcales</taxon>
        <taxon>Intrasporangiaceae</taxon>
        <taxon>Knoellia</taxon>
    </lineage>
</organism>
<accession>A0A0A0JMZ3</accession>
<dbReference type="GO" id="GO:0043856">
    <property type="term" value="F:anti-sigma factor antagonist activity"/>
    <property type="evidence" value="ECO:0007669"/>
    <property type="project" value="InterPro"/>
</dbReference>
<evidence type="ECO:0000256" key="2">
    <source>
        <dbReference type="RuleBase" id="RU003749"/>
    </source>
</evidence>
<reference evidence="4 5" key="1">
    <citation type="submission" date="2013-08" db="EMBL/GenBank/DDBJ databases">
        <title>The genome sequence of Knoellia subterranea.</title>
        <authorList>
            <person name="Zhu W."/>
            <person name="Wang G."/>
        </authorList>
    </citation>
    <scope>NUCLEOTIDE SEQUENCE [LARGE SCALE GENOMIC DNA]</scope>
    <source>
        <strain evidence="4 5">KCTC 19937</strain>
    </source>
</reference>
<evidence type="ECO:0000313" key="5">
    <source>
        <dbReference type="Proteomes" id="UP000030011"/>
    </source>
</evidence>
<dbReference type="InterPro" id="IPR036513">
    <property type="entry name" value="STAS_dom_sf"/>
</dbReference>
<dbReference type="InterPro" id="IPR003658">
    <property type="entry name" value="Anti-sigma_ant"/>
</dbReference>
<comment type="caution">
    <text evidence="4">The sequence shown here is derived from an EMBL/GenBank/DDBJ whole genome shotgun (WGS) entry which is preliminary data.</text>
</comment>
<dbReference type="SUPFAM" id="SSF52091">
    <property type="entry name" value="SpoIIaa-like"/>
    <property type="match status" value="1"/>
</dbReference>
<dbReference type="eggNOG" id="COG1366">
    <property type="taxonomic scope" value="Bacteria"/>
</dbReference>
<protein>
    <recommendedName>
        <fullName evidence="2">Anti-sigma factor antagonist</fullName>
    </recommendedName>
</protein>
<dbReference type="NCBIfam" id="TIGR00377">
    <property type="entry name" value="ant_ant_sig"/>
    <property type="match status" value="1"/>
</dbReference>